<gene>
    <name evidence="2" type="ORF">Krac_10792</name>
</gene>
<keyword evidence="1" id="KW-0812">Transmembrane</keyword>
<name>D6TIJ1_KTERA</name>
<evidence type="ECO:0000313" key="2">
    <source>
        <dbReference type="EMBL" id="EFH89248.1"/>
    </source>
</evidence>
<keyword evidence="3" id="KW-1185">Reference proteome</keyword>
<keyword evidence="1" id="KW-0472">Membrane</keyword>
<evidence type="ECO:0000313" key="3">
    <source>
        <dbReference type="Proteomes" id="UP000004508"/>
    </source>
</evidence>
<sequence>MSVHHINTPGHRSFLPGRRVLWIGGTTIVLLLVIIVASMSIGRITAMSAFDTTSKGHGSGAATGGSLATITNSGSTNTPGYTLIIHSDGSGSLSYTQKGRTHFGTYQDKTFPAGTFAIQQLHTVLQAVGDVSKIPRRGCLKSASFGTSTTITYQGKTSSDLTCLGSQDTRTHLDLKDMVQQMLAKIK</sequence>
<proteinExistence type="predicted"/>
<feature type="transmembrane region" description="Helical" evidence="1">
    <location>
        <begin position="20"/>
        <end position="41"/>
    </location>
</feature>
<protein>
    <submittedName>
        <fullName evidence="2">Uncharacterized protein</fullName>
    </submittedName>
</protein>
<organism evidence="2 3">
    <name type="scientific">Ktedonobacter racemifer DSM 44963</name>
    <dbReference type="NCBI Taxonomy" id="485913"/>
    <lineage>
        <taxon>Bacteria</taxon>
        <taxon>Bacillati</taxon>
        <taxon>Chloroflexota</taxon>
        <taxon>Ktedonobacteria</taxon>
        <taxon>Ktedonobacterales</taxon>
        <taxon>Ktedonobacteraceae</taxon>
        <taxon>Ktedonobacter</taxon>
    </lineage>
</organism>
<accession>D6TIJ1</accession>
<comment type="caution">
    <text evidence="2">The sequence shown here is derived from an EMBL/GenBank/DDBJ whole genome shotgun (WGS) entry which is preliminary data.</text>
</comment>
<reference evidence="2 3" key="1">
    <citation type="journal article" date="2011" name="Stand. Genomic Sci.">
        <title>Non-contiguous finished genome sequence and contextual data of the filamentous soil bacterium Ktedonobacter racemifer type strain (SOSP1-21).</title>
        <authorList>
            <person name="Chang Y.J."/>
            <person name="Land M."/>
            <person name="Hauser L."/>
            <person name="Chertkov O."/>
            <person name="Del Rio T.G."/>
            <person name="Nolan M."/>
            <person name="Copeland A."/>
            <person name="Tice H."/>
            <person name="Cheng J.F."/>
            <person name="Lucas S."/>
            <person name="Han C."/>
            <person name="Goodwin L."/>
            <person name="Pitluck S."/>
            <person name="Ivanova N."/>
            <person name="Ovchinikova G."/>
            <person name="Pati A."/>
            <person name="Chen A."/>
            <person name="Palaniappan K."/>
            <person name="Mavromatis K."/>
            <person name="Liolios K."/>
            <person name="Brettin T."/>
            <person name="Fiebig A."/>
            <person name="Rohde M."/>
            <person name="Abt B."/>
            <person name="Goker M."/>
            <person name="Detter J.C."/>
            <person name="Woyke T."/>
            <person name="Bristow J."/>
            <person name="Eisen J.A."/>
            <person name="Markowitz V."/>
            <person name="Hugenholtz P."/>
            <person name="Kyrpides N.C."/>
            <person name="Klenk H.P."/>
            <person name="Lapidus A."/>
        </authorList>
    </citation>
    <scope>NUCLEOTIDE SEQUENCE [LARGE SCALE GENOMIC DNA]</scope>
    <source>
        <strain evidence="3">DSM 44963</strain>
    </source>
</reference>
<evidence type="ECO:0000256" key="1">
    <source>
        <dbReference type="SAM" id="Phobius"/>
    </source>
</evidence>
<dbReference type="AlphaFoldDB" id="D6TIJ1"/>
<dbReference type="STRING" id="485913.Krac_10792"/>
<dbReference type="Proteomes" id="UP000004508">
    <property type="component" value="Unassembled WGS sequence"/>
</dbReference>
<keyword evidence="1" id="KW-1133">Transmembrane helix</keyword>
<dbReference type="EMBL" id="ADVG01000001">
    <property type="protein sequence ID" value="EFH89248.1"/>
    <property type="molecule type" value="Genomic_DNA"/>
</dbReference>
<dbReference type="InParanoid" id="D6TIJ1"/>